<dbReference type="EMBL" id="MFHP01000001">
    <property type="protein sequence ID" value="OGF73072.1"/>
    <property type="molecule type" value="Genomic_DNA"/>
</dbReference>
<evidence type="ECO:0000256" key="1">
    <source>
        <dbReference type="ARBA" id="ARBA00022729"/>
    </source>
</evidence>
<keyword evidence="1" id="KW-0732">Signal</keyword>
<dbReference type="Proteomes" id="UP000178743">
    <property type="component" value="Unassembled WGS sequence"/>
</dbReference>
<reference evidence="5 6" key="1">
    <citation type="journal article" date="2016" name="Nat. Commun.">
        <title>Thousands of microbial genomes shed light on interconnected biogeochemical processes in an aquifer system.</title>
        <authorList>
            <person name="Anantharaman K."/>
            <person name="Brown C.T."/>
            <person name="Hug L.A."/>
            <person name="Sharon I."/>
            <person name="Castelle C.J."/>
            <person name="Probst A.J."/>
            <person name="Thomas B.C."/>
            <person name="Singh A."/>
            <person name="Wilkins M.J."/>
            <person name="Karaoz U."/>
            <person name="Brodie E.L."/>
            <person name="Williams K.H."/>
            <person name="Hubbard S.S."/>
            <person name="Banfield J.F."/>
        </authorList>
    </citation>
    <scope>NUCLEOTIDE SEQUENCE [LARGE SCALE GENOMIC DNA]</scope>
</reference>
<accession>A0A1F5WBP2</accession>
<comment type="caution">
    <text evidence="5">The sequence shown here is derived from an EMBL/GenBank/DDBJ whole genome shotgun (WGS) entry which is preliminary data.</text>
</comment>
<sequence length="727" mass="77879">MILPVNQRKISVFISMISAVVVAAFLFIVSPNSAAAALLINRPLYIGLNSGLVGYWSFDGPDMANVTAYDRSGNANNGTLTNGPTRAVGRIGQALEFDGADDRVDISSPSFNGAEPFTISVWIKPASLGEGSLGRIMSFNNATTDDLRMGVGPLVNFSPNGGAGGDCDSNNITLNVWVHVVFTLSSTGVCTFYIDGVNQTFDSSGQTIGASTSFSIGNLVGGVTRTFDGPIDEFRFYNRILSPDEIKRLYKIGATLKVNKPNYVGLDNGLVGYWSFDGPDMAGNTAYDRSGQNNHVSSTGSNMPTRSAGKIGQGLKFDNANDYIEITSFARGGNFTWAGWIFPITTGGGDKGRLFNNGITGAIQVGLYVSGSPTPYIELTTNTGVWRSPSGSIELNKWQHVAVVFDSTSTNNDPVFYINGSLVSTSEFTTPTNTPSDNVLLTIGNNPNTELTRTFDGTLDEMRAYNRALSADEIKRLYKIGATLKVNKPNYVGLNSGLVGYWSFDGPDMYNNTALDRSGQGNNGTLTNGPTRKVGRIGQGLEFDGSNDYVDIANESNFDFERTQPFSYSLWTKPKAGDTSISLALGKILDSGNFTGWALLTNYDYSSNTEVAGRLAVALVNISGTTNAIGIEADSKINDGGWHHYTVTYDGSSFASGIKIYEDGISLALNVASDSLTGSILNNVNVEIGDRDSGASSLNYPGLIDEVRIYNRALSGDEIKRLYNLGR</sequence>
<evidence type="ECO:0000259" key="4">
    <source>
        <dbReference type="SMART" id="SM00560"/>
    </source>
</evidence>
<feature type="region of interest" description="Disordered" evidence="3">
    <location>
        <begin position="287"/>
        <end position="307"/>
    </location>
</feature>
<evidence type="ECO:0000256" key="3">
    <source>
        <dbReference type="SAM" id="MobiDB-lite"/>
    </source>
</evidence>
<feature type="domain" description="LamG-like jellyroll fold" evidence="4">
    <location>
        <begin position="333"/>
        <end position="472"/>
    </location>
</feature>
<dbReference type="Gene3D" id="2.60.120.200">
    <property type="match status" value="3"/>
</dbReference>
<dbReference type="PANTHER" id="PTHR42535:SF2">
    <property type="entry name" value="CHROMOSOME UNDETERMINED SCAFFOLD_146, WHOLE GENOME SHOTGUN SEQUENCE"/>
    <property type="match status" value="1"/>
</dbReference>
<dbReference type="Pfam" id="PF13385">
    <property type="entry name" value="Laminin_G_3"/>
    <property type="match status" value="3"/>
</dbReference>
<gene>
    <name evidence="5" type="ORF">A3C05_04810</name>
</gene>
<organism evidence="5 6">
    <name type="scientific">Candidatus Giovannonibacteria bacterium RIFCSPHIGHO2_02_FULL_45_40</name>
    <dbReference type="NCBI Taxonomy" id="1798337"/>
    <lineage>
        <taxon>Bacteria</taxon>
        <taxon>Candidatus Giovannoniibacteriota</taxon>
    </lineage>
</organism>
<proteinExistence type="predicted"/>
<feature type="domain" description="LamG-like jellyroll fold" evidence="4">
    <location>
        <begin position="115"/>
        <end position="244"/>
    </location>
</feature>
<evidence type="ECO:0000313" key="5">
    <source>
        <dbReference type="EMBL" id="OGF73072.1"/>
    </source>
</evidence>
<feature type="domain" description="LamG-like jellyroll fold" evidence="4">
    <location>
        <begin position="564"/>
        <end position="717"/>
    </location>
</feature>
<dbReference type="InterPro" id="IPR013320">
    <property type="entry name" value="ConA-like_dom_sf"/>
</dbReference>
<dbReference type="AlphaFoldDB" id="A0A1F5WBP2"/>
<evidence type="ECO:0000313" key="6">
    <source>
        <dbReference type="Proteomes" id="UP000178743"/>
    </source>
</evidence>
<name>A0A1F5WBP2_9BACT</name>
<dbReference type="PANTHER" id="PTHR42535">
    <property type="entry name" value="OOKINETE PROTEIN, PUTATIVE-RELATED"/>
    <property type="match status" value="1"/>
</dbReference>
<dbReference type="SUPFAM" id="SSF49899">
    <property type="entry name" value="Concanavalin A-like lectins/glucanases"/>
    <property type="match status" value="3"/>
</dbReference>
<protein>
    <recommendedName>
        <fullName evidence="4">LamG-like jellyroll fold domain-containing protein</fullName>
    </recommendedName>
</protein>
<feature type="compositionally biased region" description="Polar residues" evidence="3">
    <location>
        <begin position="290"/>
        <end position="305"/>
    </location>
</feature>
<evidence type="ECO:0000256" key="2">
    <source>
        <dbReference type="ARBA" id="ARBA00023157"/>
    </source>
</evidence>
<keyword evidence="2" id="KW-1015">Disulfide bond</keyword>
<dbReference type="SMART" id="SM00560">
    <property type="entry name" value="LamGL"/>
    <property type="match status" value="3"/>
</dbReference>
<dbReference type="InterPro" id="IPR006558">
    <property type="entry name" value="LamG-like"/>
</dbReference>